<reference evidence="1 2" key="1">
    <citation type="submission" date="2023-04" db="EMBL/GenBank/DDBJ databases">
        <title>Forest soil microbial communities from Buena Vista Peninsula, Colon Province, Panama.</title>
        <authorList>
            <person name="Bouskill N."/>
        </authorList>
    </citation>
    <scope>NUCLEOTIDE SEQUENCE [LARGE SCALE GENOMIC DNA]</scope>
    <source>
        <strain evidence="1 2">CFH S0262</strain>
    </source>
</reference>
<protein>
    <submittedName>
        <fullName evidence="1">Type II secretory pathway component PulJ</fullName>
    </submittedName>
</protein>
<dbReference type="RefSeq" id="WP_280761786.1">
    <property type="nucleotide sequence ID" value="NZ_JARXVC010000010.1"/>
</dbReference>
<dbReference type="EMBL" id="JARXVC010000010">
    <property type="protein sequence ID" value="MDH6282485.1"/>
    <property type="molecule type" value="Genomic_DNA"/>
</dbReference>
<keyword evidence="2" id="KW-1185">Reference proteome</keyword>
<evidence type="ECO:0000313" key="2">
    <source>
        <dbReference type="Proteomes" id="UP001160334"/>
    </source>
</evidence>
<organism evidence="1 2">
    <name type="scientific">Prescottella agglutinans</name>
    <dbReference type="NCBI Taxonomy" id="1644129"/>
    <lineage>
        <taxon>Bacteria</taxon>
        <taxon>Bacillati</taxon>
        <taxon>Actinomycetota</taxon>
        <taxon>Actinomycetes</taxon>
        <taxon>Mycobacteriales</taxon>
        <taxon>Nocardiaceae</taxon>
        <taxon>Prescottella</taxon>
    </lineage>
</organism>
<gene>
    <name evidence="1" type="ORF">M2280_003716</name>
</gene>
<comment type="caution">
    <text evidence="1">The sequence shown here is derived from an EMBL/GenBank/DDBJ whole genome shotgun (WGS) entry which is preliminary data.</text>
</comment>
<evidence type="ECO:0000313" key="1">
    <source>
        <dbReference type="EMBL" id="MDH6282485.1"/>
    </source>
</evidence>
<sequence>MAQFDVCVNIDPMCTVLTIRDATGQVVHLERKPPRWGLKSTSDDFDWAAIESALIRAGYRRPTTAEWVRGHWSVHTVVDETAISGVDAGAR</sequence>
<dbReference type="Proteomes" id="UP001160334">
    <property type="component" value="Unassembled WGS sequence"/>
</dbReference>
<name>A0ABT6MF23_9NOCA</name>
<proteinExistence type="predicted"/>
<accession>A0ABT6MF23</accession>